<dbReference type="Proteomes" id="UP000529946">
    <property type="component" value="Unassembled WGS sequence"/>
</dbReference>
<comment type="similarity">
    <text evidence="1">Belongs to the ribonucleoside diphosphate reductase class-2 family.</text>
</comment>
<dbReference type="EMBL" id="JACIDM010000002">
    <property type="protein sequence ID" value="MBB4083090.1"/>
    <property type="molecule type" value="Genomic_DNA"/>
</dbReference>
<comment type="catalytic activity">
    <reaction evidence="5">
        <text>a 2'-deoxyribonucleoside 5'-diphosphate + [thioredoxin]-disulfide + H2O = a ribonucleoside 5'-diphosphate + [thioredoxin]-dithiol</text>
        <dbReference type="Rhea" id="RHEA:23252"/>
        <dbReference type="Rhea" id="RHEA-COMP:10698"/>
        <dbReference type="Rhea" id="RHEA-COMP:10700"/>
        <dbReference type="ChEBI" id="CHEBI:15377"/>
        <dbReference type="ChEBI" id="CHEBI:29950"/>
        <dbReference type="ChEBI" id="CHEBI:50058"/>
        <dbReference type="ChEBI" id="CHEBI:57930"/>
        <dbReference type="ChEBI" id="CHEBI:73316"/>
        <dbReference type="EC" id="1.17.4.1"/>
    </reaction>
</comment>
<dbReference type="AlphaFoldDB" id="A0A7W6NQE0"/>
<evidence type="ECO:0000256" key="2">
    <source>
        <dbReference type="ARBA" id="ARBA00012274"/>
    </source>
</evidence>
<keyword evidence="7" id="KW-0560">Oxidoreductase</keyword>
<evidence type="ECO:0000256" key="3">
    <source>
        <dbReference type="ARBA" id="ARBA00022634"/>
    </source>
</evidence>
<evidence type="ECO:0000313" key="7">
    <source>
        <dbReference type="EMBL" id="MBB4083090.1"/>
    </source>
</evidence>
<gene>
    <name evidence="7" type="ORF">GGR12_001956</name>
</gene>
<keyword evidence="8" id="KW-1185">Reference proteome</keyword>
<accession>A0A7W6NQE0</accession>
<proteinExistence type="inferred from homology"/>
<evidence type="ECO:0000256" key="5">
    <source>
        <dbReference type="ARBA" id="ARBA00047754"/>
    </source>
</evidence>
<evidence type="ECO:0000259" key="6">
    <source>
        <dbReference type="Pfam" id="PF12637"/>
    </source>
</evidence>
<evidence type="ECO:0000313" key="8">
    <source>
        <dbReference type="Proteomes" id="UP000529946"/>
    </source>
</evidence>
<feature type="domain" description="TSCPD" evidence="6">
    <location>
        <begin position="592"/>
        <end position="695"/>
    </location>
</feature>
<name>A0A7W6NQE0_9CAUL</name>
<keyword evidence="3" id="KW-0237">DNA synthesis</keyword>
<dbReference type="GO" id="GO:0000166">
    <property type="term" value="F:nucleotide binding"/>
    <property type="evidence" value="ECO:0007669"/>
    <property type="project" value="UniProtKB-KW"/>
</dbReference>
<keyword evidence="4" id="KW-0547">Nucleotide-binding</keyword>
<dbReference type="GO" id="GO:0004748">
    <property type="term" value="F:ribonucleoside-diphosphate reductase activity, thioredoxin disulfide as acceptor"/>
    <property type="evidence" value="ECO:0007669"/>
    <property type="project" value="UniProtKB-EC"/>
</dbReference>
<evidence type="ECO:0000256" key="4">
    <source>
        <dbReference type="ARBA" id="ARBA00022741"/>
    </source>
</evidence>
<comment type="caution">
    <text evidence="7">The sequence shown here is derived from an EMBL/GenBank/DDBJ whole genome shotgun (WGS) entry which is preliminary data.</text>
</comment>
<organism evidence="7 8">
    <name type="scientific">Brevundimonas lenta</name>
    <dbReference type="NCBI Taxonomy" id="424796"/>
    <lineage>
        <taxon>Bacteria</taxon>
        <taxon>Pseudomonadati</taxon>
        <taxon>Pseudomonadota</taxon>
        <taxon>Alphaproteobacteria</taxon>
        <taxon>Caulobacterales</taxon>
        <taxon>Caulobacteraceae</taxon>
        <taxon>Brevundimonas</taxon>
    </lineage>
</organism>
<evidence type="ECO:0000256" key="1">
    <source>
        <dbReference type="ARBA" id="ARBA00007405"/>
    </source>
</evidence>
<reference evidence="7 8" key="1">
    <citation type="submission" date="2020-08" db="EMBL/GenBank/DDBJ databases">
        <title>Genomic Encyclopedia of Type Strains, Phase IV (KMG-IV): sequencing the most valuable type-strain genomes for metagenomic binning, comparative biology and taxonomic classification.</title>
        <authorList>
            <person name="Goeker M."/>
        </authorList>
    </citation>
    <scope>NUCLEOTIDE SEQUENCE [LARGE SCALE GENOMIC DNA]</scope>
    <source>
        <strain evidence="7 8">DSM 23960</strain>
    </source>
</reference>
<protein>
    <recommendedName>
        <fullName evidence="2">ribonucleoside-diphosphate reductase</fullName>
        <ecNumber evidence="2">1.17.4.1</ecNumber>
    </recommendedName>
</protein>
<dbReference type="EC" id="1.17.4.1" evidence="2"/>
<dbReference type="InterPro" id="IPR024434">
    <property type="entry name" value="TSCPD_dom"/>
</dbReference>
<dbReference type="GO" id="GO:0071897">
    <property type="term" value="P:DNA biosynthetic process"/>
    <property type="evidence" value="ECO:0007669"/>
    <property type="project" value="UniProtKB-KW"/>
</dbReference>
<dbReference type="Pfam" id="PF12637">
    <property type="entry name" value="TSCPD"/>
    <property type="match status" value="1"/>
</dbReference>
<sequence length="802" mass="83828">MRSQTRLASLAPADARPAREVEWCGGLIDVRAPDGWTDVQIEAWLDWATAEGLPTTGADPLAAAIAGYVDRLGPAKHDAKELIASMLLGVATPARPTPTAGGDALILSDPTAVGALRIEMAQRRAERLAAGAIDAVAGSLSGVGEAVSRCEGPRGDCSDPTRNPALARAAAAARRAGASDTDILRAIAGESFEAAALPVPERAPMVAVAQRDLIASGAPDATIAAAAALDGDLILTFDPETAERIIDAGRGNGVLISVSRLKALAGDDFEAVLTALVQLWAGALVGPITVGLAAVADLILTEGAATTATERAARLAELVAEAAPGAGLFIDDAEAALRLGVTPLAAHDLFQTADGEVVPRLRPSLADAVARAGGDVEDAERALLGRRTLCGAPAIDHAALRASGFTDVELEGVELALATVGRLEDAFRSPVLDAGFMRDVLGVEADADADLLVRLGFSGDEITASGNWVFGHGDLAHWEGAPDHLVGILKDPSGFEASLRAAMEPFSAAPDLQPAELDWAATTSQGARLLADQARNGRRAIRMKRKPAPTTQLLDLPEFTPHERERRPEPEARTVERVVEKVIERDRTRRKLPDRRKGYIQKAAVGGHKVYIHTGEYEDGELGEIFIDMHKEGAAFRSLMNNFAIAISIGLQYGVPLDEFVDAFVFTRFEPAGRVTGNDSIRSATSILDYIFRELGVSYLDRTELANADPETLAGDGLGSAGAEGDAPETVPAARFISKGFARGAAPDNLVVLPFGQKRGVASEPAMATEAVACPACGDFSLQQRGGGWVCDTCGAAPSMQG</sequence>